<dbReference type="Proteomes" id="UP000499080">
    <property type="component" value="Unassembled WGS sequence"/>
</dbReference>
<gene>
    <name evidence="1" type="ORF">AVEN_94735_1</name>
</gene>
<reference evidence="1 2" key="1">
    <citation type="journal article" date="2019" name="Sci. Rep.">
        <title>Orb-weaving spider Araneus ventricosus genome elucidates the spidroin gene catalogue.</title>
        <authorList>
            <person name="Kono N."/>
            <person name="Nakamura H."/>
            <person name="Ohtoshi R."/>
            <person name="Moran D.A.P."/>
            <person name="Shinohara A."/>
            <person name="Yoshida Y."/>
            <person name="Fujiwara M."/>
            <person name="Mori M."/>
            <person name="Tomita M."/>
            <person name="Arakawa K."/>
        </authorList>
    </citation>
    <scope>NUCLEOTIDE SEQUENCE [LARGE SCALE GENOMIC DNA]</scope>
</reference>
<dbReference type="OrthoDB" id="6781453at2759"/>
<organism evidence="1 2">
    <name type="scientific">Araneus ventricosus</name>
    <name type="common">Orbweaver spider</name>
    <name type="synonym">Epeira ventricosa</name>
    <dbReference type="NCBI Taxonomy" id="182803"/>
    <lineage>
        <taxon>Eukaryota</taxon>
        <taxon>Metazoa</taxon>
        <taxon>Ecdysozoa</taxon>
        <taxon>Arthropoda</taxon>
        <taxon>Chelicerata</taxon>
        <taxon>Arachnida</taxon>
        <taxon>Araneae</taxon>
        <taxon>Araneomorphae</taxon>
        <taxon>Entelegynae</taxon>
        <taxon>Araneoidea</taxon>
        <taxon>Araneidae</taxon>
        <taxon>Araneus</taxon>
    </lineage>
</organism>
<dbReference type="EMBL" id="BGPR01000215">
    <property type="protein sequence ID" value="GBM05433.1"/>
    <property type="molecule type" value="Genomic_DNA"/>
</dbReference>
<proteinExistence type="predicted"/>
<evidence type="ECO:0000313" key="1">
    <source>
        <dbReference type="EMBL" id="GBM05433.1"/>
    </source>
</evidence>
<accession>A0A4Y2CM48</accession>
<dbReference type="AlphaFoldDB" id="A0A4Y2CM48"/>
<keyword evidence="2" id="KW-1185">Reference proteome</keyword>
<protein>
    <submittedName>
        <fullName evidence="1">Uncharacterized protein</fullName>
    </submittedName>
</protein>
<evidence type="ECO:0000313" key="2">
    <source>
        <dbReference type="Proteomes" id="UP000499080"/>
    </source>
</evidence>
<name>A0A4Y2CM48_ARAVE</name>
<comment type="caution">
    <text evidence="1">The sequence shown here is derived from an EMBL/GenBank/DDBJ whole genome shotgun (WGS) entry which is preliminary data.</text>
</comment>
<sequence>MCELHGLSARSAIIESRAQNSGDVTVTPKVTKFSAVIRTLDQFGISDRAGAAIVSAALQDVGIISKSNVSNVVDRNKIRCERTKTRNCLSQL</sequence>